<dbReference type="Proteomes" id="UP001153076">
    <property type="component" value="Unassembled WGS sequence"/>
</dbReference>
<evidence type="ECO:0000313" key="3">
    <source>
        <dbReference type="EMBL" id="KAJ8449242.1"/>
    </source>
</evidence>
<dbReference type="PANTHER" id="PTHR33177:SF74">
    <property type="entry name" value="PROTEIN GL2-INTERACTING REPRESSOR 1"/>
    <property type="match status" value="1"/>
</dbReference>
<dbReference type="EMBL" id="JAKOGI010000023">
    <property type="protein sequence ID" value="KAJ8449242.1"/>
    <property type="molecule type" value="Genomic_DNA"/>
</dbReference>
<dbReference type="PANTHER" id="PTHR33177">
    <property type="entry name" value="PUTATIVE-RELATED"/>
    <property type="match status" value="1"/>
</dbReference>
<keyword evidence="4" id="KW-1185">Reference proteome</keyword>
<dbReference type="AlphaFoldDB" id="A0A9Q1KTQ4"/>
<evidence type="ECO:0000313" key="4">
    <source>
        <dbReference type="Proteomes" id="UP001153076"/>
    </source>
</evidence>
<dbReference type="Pfam" id="PF24747">
    <property type="entry name" value="Zn-ribbon_GIR1"/>
    <property type="match status" value="1"/>
</dbReference>
<comment type="caution">
    <text evidence="3">The sequence shown here is derived from an EMBL/GenBank/DDBJ whole genome shotgun (WGS) entry which is preliminary data.</text>
</comment>
<dbReference type="OrthoDB" id="1930194at2759"/>
<feature type="domain" description="GIR1-like zinc ribbon" evidence="2">
    <location>
        <begin position="130"/>
        <end position="165"/>
    </location>
</feature>
<gene>
    <name evidence="3" type="ORF">Cgig2_021706</name>
</gene>
<accession>A0A9Q1KTQ4</accession>
<name>A0A9Q1KTQ4_9CARY</name>
<feature type="region of interest" description="Disordered" evidence="1">
    <location>
        <begin position="59"/>
        <end position="128"/>
    </location>
</feature>
<evidence type="ECO:0000256" key="1">
    <source>
        <dbReference type="SAM" id="MobiDB-lite"/>
    </source>
</evidence>
<dbReference type="InterPro" id="IPR056440">
    <property type="entry name" value="Zn-ribbon_GIR1"/>
</dbReference>
<protein>
    <recommendedName>
        <fullName evidence="2">GIR1-like zinc ribbon domain-containing protein</fullName>
    </recommendedName>
</protein>
<sequence length="182" mass="19978">MPLRLQNRHPQQKQACVTGKAFEDATALVSRVIPITLDLFHTKQSSPFLKFQDRFLDSKSKQKRSLEDDQQETMSRRSGGAQKLDLRLNLSPPPPPPRDGSPTSRSASVSPPSSCVSSEEEGGGGTSGSSMVLVGCPRCLMYVMLSENDPKCPKCKSTVLLDFLRNNNNISHCGSSKKTRKN</sequence>
<feature type="compositionally biased region" description="Low complexity" evidence="1">
    <location>
        <begin position="100"/>
        <end position="117"/>
    </location>
</feature>
<organism evidence="3 4">
    <name type="scientific">Carnegiea gigantea</name>
    <dbReference type="NCBI Taxonomy" id="171969"/>
    <lineage>
        <taxon>Eukaryota</taxon>
        <taxon>Viridiplantae</taxon>
        <taxon>Streptophyta</taxon>
        <taxon>Embryophyta</taxon>
        <taxon>Tracheophyta</taxon>
        <taxon>Spermatophyta</taxon>
        <taxon>Magnoliopsida</taxon>
        <taxon>eudicotyledons</taxon>
        <taxon>Gunneridae</taxon>
        <taxon>Pentapetalae</taxon>
        <taxon>Caryophyllales</taxon>
        <taxon>Cactineae</taxon>
        <taxon>Cactaceae</taxon>
        <taxon>Cactoideae</taxon>
        <taxon>Echinocereeae</taxon>
        <taxon>Carnegiea</taxon>
    </lineage>
</organism>
<reference evidence="3" key="1">
    <citation type="submission" date="2022-04" db="EMBL/GenBank/DDBJ databases">
        <title>Carnegiea gigantea Genome sequencing and assembly v2.</title>
        <authorList>
            <person name="Copetti D."/>
            <person name="Sanderson M.J."/>
            <person name="Burquez A."/>
            <person name="Wojciechowski M.F."/>
        </authorList>
    </citation>
    <scope>NUCLEOTIDE SEQUENCE</scope>
    <source>
        <strain evidence="3">SGP5-SGP5p</strain>
        <tissue evidence="3">Aerial part</tissue>
    </source>
</reference>
<proteinExistence type="predicted"/>
<dbReference type="InterPro" id="IPR055281">
    <property type="entry name" value="GIR1-2/SIED1"/>
</dbReference>
<evidence type="ECO:0000259" key="2">
    <source>
        <dbReference type="Pfam" id="PF24747"/>
    </source>
</evidence>